<dbReference type="SUPFAM" id="SSF103473">
    <property type="entry name" value="MFS general substrate transporter"/>
    <property type="match status" value="1"/>
</dbReference>
<evidence type="ECO:0000256" key="13">
    <source>
        <dbReference type="ARBA" id="ARBA00022843"/>
    </source>
</evidence>
<sequence>MSEVTSRTSASRGRGSGRGGRGGFAGRGGRRTNGDKPDHSTADSQGAFEDEGDFGELRKQYGDKTSVIREMFPDWSEADVLFALQETNGDENEAVTRIAEGTISQWGEVSKPKKASRAKVKDQAPASSNDATSTGPRATRGGRAVSEGGRGRGRATDRGGRSTRGRSSVVPTNGAGTKDSSALSVPTEESSAWGTKEPKKDTSEENQPIADQPAPSATTEAPKPAAPAVKTWASMLRQSAPPKAPPKPKEAPATPQPAAEHAETESAPEPVEPEAEVVPEPESENVPAPAVDEADETTTVVDTATPTEVPHVNVEPEVALPPSKDELTESNLEQVVDESKPPPTGTVASTAADSWDPRQNPASVTATPISAAQQQHAAPPSGFAATAAKATAERTARTPSHHHHQRRVLDQEEAVRMPGNREVDRAAVQFGAFSLNGDEDIDGDREEPETRAQPPADSPITHPRTSLPPATQAAVPDSFAQKPTSTVAPIAAPTAPAAQAQAQIPGQGPASAQQYGRFGQAGVQETVGTPQKPLDPFNQQSTPSTQPPFDNFAAQTSQAQQPGGAFSSAPSDYSSYYTANQSDRNPYNYYGQQFGQQGGQGQQDGTASQQRPFGGYGASQVDNLSQYPQSGLHNQPRFGGSAGSQPQSHGQQYPGYNHPYYSNPYYHQYYSGYGQGGFGPYGKGGMYGQPYGISPNAPYDHSSSPAGFAQSSLHRDSGLGSGLGDYGRAATTQAGSQPGLGGSTFNSVHDTFNRGGSAFPSQGQSFNSPAQPGNAAADDLKPFGEPKAASGPSPSLGGARPGSATNAPPAQSGLPPPQNVGAYGGYPSHLQGHGLHGSNAYGMGGNAGTNQHGNSPYGSYGQGFSASGYYTPPTGDRLRPDLVEMMADHSNEKRPDFVIDSASQNTALTSSGQEKIVPGDVIDNEESSHPLNSDNRPEENISSNDDGSGDAESVDSKDELRLSKARCIALVCTVTGASFLNTLASQSVVIILPQIGRALDVPDTRLQWVVSSYVLTFGCFLLLWGRIADIYGKRLIFILGSFWVTICCVVNAFIPTEIAFDLFRGLHGLGAAANVPTAIGILGTTFPPGKAKNYAFSAYAAGAPLGSVCGNLVSGLIAEWASWKWVFGALAIMAGMIAVAGVFCIPAPPPELRPEHNNLRSKTAAVDWIGATLITCGLLALMFALTEGNVVGWTAPWIPVLIVVSFGVIVAFFFWQRYLEQKTNRPPLVKVSIFSNWRFTAVMIIMGFFFGGFNNYLIYATYYFQDYQGLSPLQTMLRFIPTGVSGFVVAFFTAYFLSRVPTFFILAFGHVAVCIAAVLYAVPIPPTTSYFAWGFWAMILSVVGADTAWPCLTLFTSHSLPKEDQAVGGALINSSGMIGRAIALAIATSIQSSVMAKERGVSVQDVGSVKEWDAPSLKGLRAGAWTNFGILFIALALVVYTFRSMEIIGKIPDRPERSEGVVNQEDTDVERRG</sequence>
<keyword evidence="17 22" id="KW-0472">Membrane</keyword>
<evidence type="ECO:0000256" key="9">
    <source>
        <dbReference type="ARBA" id="ARBA00022490"/>
    </source>
</evidence>
<keyword evidence="11" id="KW-0227">DNA damage</keyword>
<keyword evidence="16" id="KW-0238">DNA-binding</keyword>
<evidence type="ECO:0000256" key="15">
    <source>
        <dbReference type="ARBA" id="ARBA00022989"/>
    </source>
</evidence>
<keyword evidence="9" id="KW-0963">Cytoplasm</keyword>
<comment type="similarity">
    <text evidence="5">Belongs to the DEF1 family.</text>
</comment>
<feature type="transmembrane region" description="Helical" evidence="22">
    <location>
        <begin position="1330"/>
        <end position="1355"/>
    </location>
</feature>
<feature type="compositionally biased region" description="Polar residues" evidence="21">
    <location>
        <begin position="125"/>
        <end position="136"/>
    </location>
</feature>
<dbReference type="Proteomes" id="UP000219602">
    <property type="component" value="Chromosome 1"/>
</dbReference>
<evidence type="ECO:0000256" key="6">
    <source>
        <dbReference type="ARBA" id="ARBA00020536"/>
    </source>
</evidence>
<feature type="compositionally biased region" description="Low complexity" evidence="21">
    <location>
        <begin position="483"/>
        <end position="514"/>
    </location>
</feature>
<evidence type="ECO:0000256" key="22">
    <source>
        <dbReference type="SAM" id="Phobius"/>
    </source>
</evidence>
<evidence type="ECO:0000256" key="10">
    <source>
        <dbReference type="ARBA" id="ARBA00022692"/>
    </source>
</evidence>
<evidence type="ECO:0000256" key="3">
    <source>
        <dbReference type="ARBA" id="ARBA00004496"/>
    </source>
</evidence>
<keyword evidence="7" id="KW-0813">Transport</keyword>
<feature type="compositionally biased region" description="Low complexity" evidence="21">
    <location>
        <begin position="1"/>
        <end position="13"/>
    </location>
</feature>
<feature type="compositionally biased region" description="Basic and acidic residues" evidence="21">
    <location>
        <begin position="32"/>
        <end position="41"/>
    </location>
</feature>
<dbReference type="GO" id="GO:0003677">
    <property type="term" value="F:DNA binding"/>
    <property type="evidence" value="ECO:0007669"/>
    <property type="project" value="UniProtKB-KW"/>
</dbReference>
<evidence type="ECO:0000256" key="17">
    <source>
        <dbReference type="ARBA" id="ARBA00023136"/>
    </source>
</evidence>
<feature type="compositionally biased region" description="Polar residues" evidence="21">
    <location>
        <begin position="360"/>
        <end position="370"/>
    </location>
</feature>
<dbReference type="GO" id="GO:0006281">
    <property type="term" value="P:DNA repair"/>
    <property type="evidence" value="ECO:0007669"/>
    <property type="project" value="UniProtKB-KW"/>
</dbReference>
<dbReference type="GO" id="GO:0000781">
    <property type="term" value="C:chromosome, telomeric region"/>
    <property type="evidence" value="ECO:0007669"/>
    <property type="project" value="UniProtKB-SubCell"/>
</dbReference>
<evidence type="ECO:0000256" key="18">
    <source>
        <dbReference type="ARBA" id="ARBA00023180"/>
    </source>
</evidence>
<evidence type="ECO:0000256" key="1">
    <source>
        <dbReference type="ARBA" id="ARBA00004123"/>
    </source>
</evidence>
<evidence type="ECO:0000256" key="8">
    <source>
        <dbReference type="ARBA" id="ARBA00022454"/>
    </source>
</evidence>
<feature type="transmembrane region" description="Helical" evidence="22">
    <location>
        <begin position="1036"/>
        <end position="1054"/>
    </location>
</feature>
<keyword evidence="12" id="KW-0833">Ubl conjugation pathway</keyword>
<dbReference type="SUPFAM" id="SSF46934">
    <property type="entry name" value="UBA-like"/>
    <property type="match status" value="1"/>
</dbReference>
<feature type="compositionally biased region" description="Gly residues" evidence="21">
    <location>
        <begin position="14"/>
        <end position="27"/>
    </location>
</feature>
<dbReference type="InterPro" id="IPR036259">
    <property type="entry name" value="MFS_trans_sf"/>
</dbReference>
<dbReference type="Pfam" id="PF02845">
    <property type="entry name" value="CUE"/>
    <property type="match status" value="1"/>
</dbReference>
<comment type="subcellular location">
    <subcellularLocation>
        <location evidence="4">Chromosome</location>
        <location evidence="4">Telomere</location>
    </subcellularLocation>
    <subcellularLocation>
        <location evidence="3">Cytoplasm</location>
    </subcellularLocation>
    <subcellularLocation>
        <location evidence="2">Membrane</location>
        <topology evidence="2">Multi-pass membrane protein</topology>
    </subcellularLocation>
    <subcellularLocation>
        <location evidence="1">Nucleus</location>
    </subcellularLocation>
</comment>
<feature type="compositionally biased region" description="Polar residues" evidence="21">
    <location>
        <begin position="759"/>
        <end position="771"/>
    </location>
</feature>
<evidence type="ECO:0000256" key="11">
    <source>
        <dbReference type="ARBA" id="ARBA00022763"/>
    </source>
</evidence>
<organism evidence="24 25">
    <name type="scientific">Fusarium oxysporum f. sp. radicis-cucumerinum</name>
    <dbReference type="NCBI Taxonomy" id="327505"/>
    <lineage>
        <taxon>Eukaryota</taxon>
        <taxon>Fungi</taxon>
        <taxon>Dikarya</taxon>
        <taxon>Ascomycota</taxon>
        <taxon>Pezizomycotina</taxon>
        <taxon>Sordariomycetes</taxon>
        <taxon>Hypocreomycetidae</taxon>
        <taxon>Hypocreales</taxon>
        <taxon>Nectriaceae</taxon>
        <taxon>Fusarium</taxon>
        <taxon>Fusarium oxysporum species complex</taxon>
    </lineage>
</organism>
<reference evidence="24 25" key="1">
    <citation type="journal article" date="2016" name="Environ. Microbiol.">
        <title>Effector profiles distinguish formae speciales of Fusarium oxysporum.</title>
        <authorList>
            <person name="van Dam P."/>
            <person name="Fokkens L."/>
            <person name="Schmidt S.M."/>
            <person name="Linmans J.H."/>
            <person name="Kistler H.C."/>
            <person name="Ma L.J."/>
            <person name="Rep M."/>
        </authorList>
    </citation>
    <scope>NUCLEOTIDE SEQUENCE [LARGE SCALE GENOMIC DNA]</scope>
    <source>
        <strain evidence="24 25">Forc016</strain>
    </source>
</reference>
<proteinExistence type="inferred from homology"/>
<feature type="region of interest" description="Disordered" evidence="21">
    <location>
        <begin position="922"/>
        <end position="955"/>
    </location>
</feature>
<dbReference type="GO" id="GO:0005634">
    <property type="term" value="C:nucleus"/>
    <property type="evidence" value="ECO:0007669"/>
    <property type="project" value="UniProtKB-SubCell"/>
</dbReference>
<feature type="compositionally biased region" description="Low complexity" evidence="21">
    <location>
        <begin position="251"/>
        <end position="269"/>
    </location>
</feature>
<dbReference type="GO" id="GO:0022857">
    <property type="term" value="F:transmembrane transporter activity"/>
    <property type="evidence" value="ECO:0007669"/>
    <property type="project" value="InterPro"/>
</dbReference>
<keyword evidence="10 22" id="KW-0812">Transmembrane</keyword>
<protein>
    <recommendedName>
        <fullName evidence="6">RNA polymerase II degradation factor 1</fullName>
    </recommendedName>
</protein>
<evidence type="ECO:0000259" key="23">
    <source>
        <dbReference type="PROSITE" id="PS50850"/>
    </source>
</evidence>
<feature type="region of interest" description="Disordered" evidence="21">
    <location>
        <begin position="102"/>
        <end position="656"/>
    </location>
</feature>
<keyword evidence="19" id="KW-0234">DNA repair</keyword>
<feature type="domain" description="Major facilitator superfamily (MFS) profile" evidence="23">
    <location>
        <begin position="970"/>
        <end position="1447"/>
    </location>
</feature>
<evidence type="ECO:0000313" key="24">
    <source>
        <dbReference type="EMBL" id="PCD45570.1"/>
    </source>
</evidence>
<evidence type="ECO:0000256" key="16">
    <source>
        <dbReference type="ARBA" id="ARBA00023125"/>
    </source>
</evidence>
<feature type="compositionally biased region" description="Acidic residues" evidence="21">
    <location>
        <begin position="437"/>
        <end position="447"/>
    </location>
</feature>
<dbReference type="PANTHER" id="PTHR42718:SF9">
    <property type="entry name" value="MAJOR FACILITATOR SUPERFAMILY MULTIDRUG TRANSPORTER MFSC"/>
    <property type="match status" value="1"/>
</dbReference>
<feature type="compositionally biased region" description="Polar residues" evidence="21">
    <location>
        <begin position="537"/>
        <end position="561"/>
    </location>
</feature>
<keyword evidence="13" id="KW-0832">Ubl conjugation</keyword>
<feature type="transmembrane region" description="Helical" evidence="22">
    <location>
        <begin position="1367"/>
        <end position="1390"/>
    </location>
</feature>
<keyword evidence="15 22" id="KW-1133">Transmembrane helix</keyword>
<evidence type="ECO:0000256" key="5">
    <source>
        <dbReference type="ARBA" id="ARBA00005491"/>
    </source>
</evidence>
<evidence type="ECO:0000256" key="4">
    <source>
        <dbReference type="ARBA" id="ARBA00004574"/>
    </source>
</evidence>
<evidence type="ECO:0000256" key="19">
    <source>
        <dbReference type="ARBA" id="ARBA00023204"/>
    </source>
</evidence>
<dbReference type="InterPro" id="IPR003892">
    <property type="entry name" value="CUE"/>
</dbReference>
<dbReference type="CDD" id="cd17476">
    <property type="entry name" value="MFS_Amf1_MDR_like"/>
    <property type="match status" value="1"/>
</dbReference>
<keyword evidence="18" id="KW-0325">Glycoprotein</keyword>
<evidence type="ECO:0000256" key="14">
    <source>
        <dbReference type="ARBA" id="ARBA00022895"/>
    </source>
</evidence>
<feature type="compositionally biased region" description="Polar residues" evidence="21">
    <location>
        <begin position="568"/>
        <end position="585"/>
    </location>
</feature>
<dbReference type="Gene3D" id="1.20.1720.10">
    <property type="entry name" value="Multidrug resistance protein D"/>
    <property type="match status" value="2"/>
</dbReference>
<feature type="compositionally biased region" description="Polar residues" evidence="21">
    <location>
        <begin position="701"/>
        <end position="712"/>
    </location>
</feature>
<accession>A0A2H3HVA4</accession>
<feature type="transmembrane region" description="Helical" evidence="22">
    <location>
        <begin position="1123"/>
        <end position="1145"/>
    </location>
</feature>
<name>A0A2H3HVA4_FUSOX</name>
<dbReference type="InterPro" id="IPR009060">
    <property type="entry name" value="UBA-like_sf"/>
</dbReference>
<feature type="compositionally biased region" description="Low complexity" evidence="21">
    <location>
        <begin position="213"/>
        <end position="233"/>
    </location>
</feature>
<dbReference type="Pfam" id="PF07690">
    <property type="entry name" value="MFS_1"/>
    <property type="match status" value="2"/>
</dbReference>
<feature type="transmembrane region" description="Helical" evidence="22">
    <location>
        <begin position="1165"/>
        <end position="1185"/>
    </location>
</feature>
<dbReference type="PROSITE" id="PS50850">
    <property type="entry name" value="MFS"/>
    <property type="match status" value="1"/>
</dbReference>
<evidence type="ECO:0000256" key="20">
    <source>
        <dbReference type="ARBA" id="ARBA00023242"/>
    </source>
</evidence>
<feature type="region of interest" description="Disordered" evidence="21">
    <location>
        <begin position="697"/>
        <end position="831"/>
    </location>
</feature>
<dbReference type="EMBL" id="MABQ02000001">
    <property type="protein sequence ID" value="PCD45570.1"/>
    <property type="molecule type" value="Genomic_DNA"/>
</dbReference>
<feature type="compositionally biased region" description="Acidic residues" evidence="21">
    <location>
        <begin position="271"/>
        <end position="283"/>
    </location>
</feature>
<feature type="compositionally biased region" description="Polar residues" evidence="21">
    <location>
        <begin position="620"/>
        <end position="633"/>
    </location>
</feature>
<evidence type="ECO:0000256" key="2">
    <source>
        <dbReference type="ARBA" id="ARBA00004141"/>
    </source>
</evidence>
<feature type="compositionally biased region" description="Basic and acidic residues" evidence="21">
    <location>
        <begin position="407"/>
        <end position="425"/>
    </location>
</feature>
<keyword evidence="20" id="KW-0539">Nucleus</keyword>
<feature type="compositionally biased region" description="Low complexity" evidence="21">
    <location>
        <begin position="371"/>
        <end position="390"/>
    </location>
</feature>
<evidence type="ECO:0000256" key="7">
    <source>
        <dbReference type="ARBA" id="ARBA00022448"/>
    </source>
</evidence>
<evidence type="ECO:0000313" key="25">
    <source>
        <dbReference type="Proteomes" id="UP000219602"/>
    </source>
</evidence>
<keyword evidence="8" id="KW-0158">Chromosome</keyword>
<feature type="transmembrane region" description="Helical" evidence="22">
    <location>
        <begin position="1422"/>
        <end position="1442"/>
    </location>
</feature>
<feature type="transmembrane region" description="Helical" evidence="22">
    <location>
        <begin position="1236"/>
        <end position="1259"/>
    </location>
</feature>
<feature type="transmembrane region" description="Helical" evidence="22">
    <location>
        <begin position="1304"/>
        <end position="1324"/>
    </location>
</feature>
<feature type="transmembrane region" description="Helical" evidence="22">
    <location>
        <begin position="1197"/>
        <end position="1215"/>
    </location>
</feature>
<dbReference type="InterPro" id="IPR011701">
    <property type="entry name" value="MFS"/>
</dbReference>
<dbReference type="CDD" id="cd14368">
    <property type="entry name" value="CUE_DEF1_like"/>
    <property type="match status" value="1"/>
</dbReference>
<reference evidence="24 25" key="2">
    <citation type="journal article" date="2017" name="Sci. Rep.">
        <title>A mobile pathogenicity chromosome in Fusarium oxysporum for infection of multiple cucurbit species.</title>
        <authorList>
            <person name="van Dam P."/>
            <person name="Fokkens L."/>
            <person name="Ayukawa Y."/>
            <person name="van der Gragt M."/>
            <person name="Ter Horst A."/>
            <person name="Brankovics B."/>
            <person name="Houterman P.M."/>
            <person name="Arie T."/>
            <person name="Rep M."/>
        </authorList>
    </citation>
    <scope>NUCLEOTIDE SEQUENCE [LARGE SCALE GENOMIC DNA]</scope>
    <source>
        <strain evidence="24 25">Forc016</strain>
    </source>
</reference>
<feature type="transmembrane region" description="Helical" evidence="22">
    <location>
        <begin position="1098"/>
        <end position="1117"/>
    </location>
</feature>
<evidence type="ECO:0000256" key="12">
    <source>
        <dbReference type="ARBA" id="ARBA00022786"/>
    </source>
</evidence>
<dbReference type="GO" id="GO:0043130">
    <property type="term" value="F:ubiquitin binding"/>
    <property type="evidence" value="ECO:0007669"/>
    <property type="project" value="InterPro"/>
</dbReference>
<dbReference type="GO" id="GO:0005737">
    <property type="term" value="C:cytoplasm"/>
    <property type="evidence" value="ECO:0007669"/>
    <property type="project" value="UniProtKB-SubCell"/>
</dbReference>
<feature type="transmembrane region" description="Helical" evidence="22">
    <location>
        <begin position="1066"/>
        <end position="1086"/>
    </location>
</feature>
<dbReference type="InterPro" id="IPR020846">
    <property type="entry name" value="MFS_dom"/>
</dbReference>
<evidence type="ECO:0000256" key="21">
    <source>
        <dbReference type="SAM" id="MobiDB-lite"/>
    </source>
</evidence>
<dbReference type="GO" id="GO:0016020">
    <property type="term" value="C:membrane"/>
    <property type="evidence" value="ECO:0007669"/>
    <property type="project" value="UniProtKB-SubCell"/>
</dbReference>
<dbReference type="PANTHER" id="PTHR42718">
    <property type="entry name" value="MAJOR FACILITATOR SUPERFAMILY MULTIDRUG TRANSPORTER MFSC"/>
    <property type="match status" value="1"/>
</dbReference>
<dbReference type="InterPro" id="IPR041803">
    <property type="entry name" value="DEF1_CUE"/>
</dbReference>
<feature type="transmembrane region" description="Helical" evidence="22">
    <location>
        <begin position="1006"/>
        <end position="1024"/>
    </location>
</feature>
<keyword evidence="14" id="KW-0779">Telomere</keyword>
<feature type="compositionally biased region" description="Low complexity" evidence="21">
    <location>
        <begin position="284"/>
        <end position="310"/>
    </location>
</feature>
<comment type="caution">
    <text evidence="24">The sequence shown here is derived from an EMBL/GenBank/DDBJ whole genome shotgun (WGS) entry which is preliminary data.</text>
</comment>
<feature type="compositionally biased region" description="Polar residues" evidence="21">
    <location>
        <begin position="169"/>
        <end position="193"/>
    </location>
</feature>
<feature type="compositionally biased region" description="Polar residues" evidence="21">
    <location>
        <begin position="929"/>
        <end position="946"/>
    </location>
</feature>
<feature type="region of interest" description="Disordered" evidence="21">
    <location>
        <begin position="1"/>
        <end position="57"/>
    </location>
</feature>
<gene>
    <name evidence="24" type="ORF">AU210_001003</name>
</gene>
<feature type="transmembrane region" description="Helical" evidence="22">
    <location>
        <begin position="1279"/>
        <end position="1297"/>
    </location>
</feature>